<organism evidence="2">
    <name type="scientific">freshwater metagenome</name>
    <dbReference type="NCBI Taxonomy" id="449393"/>
    <lineage>
        <taxon>unclassified sequences</taxon>
        <taxon>metagenomes</taxon>
        <taxon>ecological metagenomes</taxon>
    </lineage>
</organism>
<sequence>MNVRGLVLFPGAGSSASHGALIAIEQTVAPLPVTRIDFPYRKAGKKFPDKAPVLVQCVKDEVRSFAKQIGCETSALVIGGRSMGGRMCTMANADEQDPLVVAGLVCIGYPLHPPKKPEQLRTAHLPNVTAKTLFISGTKDEFGTPAEVQSAWSLLAQPPTNHFIENGRHELKGADEMVATIIAEWLQHV</sequence>
<dbReference type="EMBL" id="CAEZWB010000160">
    <property type="protein sequence ID" value="CAB4655358.1"/>
    <property type="molecule type" value="Genomic_DNA"/>
</dbReference>
<dbReference type="SUPFAM" id="SSF53474">
    <property type="entry name" value="alpha/beta-Hydrolases"/>
    <property type="match status" value="1"/>
</dbReference>
<dbReference type="InterPro" id="IPR029058">
    <property type="entry name" value="AB_hydrolase_fold"/>
</dbReference>
<evidence type="ECO:0000259" key="1">
    <source>
        <dbReference type="Pfam" id="PF20408"/>
    </source>
</evidence>
<gene>
    <name evidence="2" type="ORF">UFOPK2166_01059</name>
</gene>
<dbReference type="PANTHER" id="PTHR13136">
    <property type="entry name" value="TESTIS DEVELOPMENT PROTEIN PRTD"/>
    <property type="match status" value="1"/>
</dbReference>
<dbReference type="Pfam" id="PF20408">
    <property type="entry name" value="Abhydrolase_11"/>
    <property type="match status" value="1"/>
</dbReference>
<dbReference type="InterPro" id="IPR026555">
    <property type="entry name" value="NSL3/Tex30"/>
</dbReference>
<dbReference type="InterPro" id="IPR046879">
    <property type="entry name" value="KANL3/Tex30_Abhydrolase"/>
</dbReference>
<protein>
    <submittedName>
        <fullName evidence="2">Unannotated protein</fullName>
    </submittedName>
</protein>
<reference evidence="2" key="1">
    <citation type="submission" date="2020-05" db="EMBL/GenBank/DDBJ databases">
        <authorList>
            <person name="Chiriac C."/>
            <person name="Salcher M."/>
            <person name="Ghai R."/>
            <person name="Kavagutti S V."/>
        </authorList>
    </citation>
    <scope>NUCLEOTIDE SEQUENCE</scope>
</reference>
<evidence type="ECO:0000313" key="2">
    <source>
        <dbReference type="EMBL" id="CAB4655358.1"/>
    </source>
</evidence>
<dbReference type="AlphaFoldDB" id="A0A6J6L2E4"/>
<dbReference type="Gene3D" id="3.40.50.1820">
    <property type="entry name" value="alpha/beta hydrolase"/>
    <property type="match status" value="1"/>
</dbReference>
<accession>A0A6J6L2E4</accession>
<proteinExistence type="predicted"/>
<dbReference type="PANTHER" id="PTHR13136:SF11">
    <property type="entry name" value="TESTIS-EXPRESSED PROTEIN 30"/>
    <property type="match status" value="1"/>
</dbReference>
<name>A0A6J6L2E4_9ZZZZ</name>
<feature type="domain" description="KANL3/Tex30 alpha/beta hydrolase-like" evidence="1">
    <location>
        <begin position="6"/>
        <end position="174"/>
    </location>
</feature>